<reference evidence="7 8" key="1">
    <citation type="submission" date="2018-07" db="EMBL/GenBank/DDBJ databases">
        <title>Motiliproteus coralliicola sp. nov., a bacterium isolated from Coral.</title>
        <authorList>
            <person name="Wang G."/>
        </authorList>
    </citation>
    <scope>NUCLEOTIDE SEQUENCE [LARGE SCALE GENOMIC DNA]</scope>
    <source>
        <strain evidence="7 8">C34</strain>
    </source>
</reference>
<evidence type="ECO:0000259" key="6">
    <source>
        <dbReference type="PROSITE" id="PS50110"/>
    </source>
</evidence>
<dbReference type="Pfam" id="PF00515">
    <property type="entry name" value="TPR_1"/>
    <property type="match status" value="1"/>
</dbReference>
<evidence type="ECO:0000256" key="5">
    <source>
        <dbReference type="SAM" id="Coils"/>
    </source>
</evidence>
<feature type="coiled-coil region" evidence="5">
    <location>
        <begin position="385"/>
        <end position="412"/>
    </location>
</feature>
<dbReference type="GO" id="GO:0000160">
    <property type="term" value="P:phosphorelay signal transduction system"/>
    <property type="evidence" value="ECO:0007669"/>
    <property type="project" value="InterPro"/>
</dbReference>
<sequence>MAALLADKTVLIVAKRLESLSALRTLVQDQQAGLVQVASSANMALSLLRMQSFDLCLIEHGLGEGEKNGYQVIEESVREGLKRAVDCQILILPEGSTSVANDSLESFADSFFVKPVSSQLFGNRLEKLLKLKQAVKPAEELIDKGDETKAIQLIEQMLRKMPSLGPYLTRLQCRLLINRQDYDRARQLLQIAADERGMSWAYMGMGVCHYHQGHFAEAMACFNQVLERSPESIEAFDWLSRLYRVIGRNEPAQKLLEKAVAVHPTVPILQSDLGDVASENSSWDVAISAFRESVKYARHSCYQKPNNYFGLARCLQTKVSPQGGPLSSRAEQEAVRALEDVAYEYQEDRLIRFKSRLMTSETYKLSGDIKRANAAAQDAFADFKKLDDSQQAEELDNLLEGLENTQLQAVAEEYKADFSRRVFTETEWGRNNLQGIGYYRKGKFEEAFEYFLKALETVPNSPSVLLNLVQTGYELVQLQPQRATEILAVCNERLLNVSIGAMNTKQQDRFRALSDRRAMLSDPEFDS</sequence>
<dbReference type="Proteomes" id="UP000253769">
    <property type="component" value="Unassembled WGS sequence"/>
</dbReference>
<dbReference type="SMART" id="SM00028">
    <property type="entry name" value="TPR"/>
    <property type="match status" value="3"/>
</dbReference>
<dbReference type="SUPFAM" id="SSF52172">
    <property type="entry name" value="CheY-like"/>
    <property type="match status" value="1"/>
</dbReference>
<evidence type="ECO:0000256" key="1">
    <source>
        <dbReference type="ARBA" id="ARBA00022737"/>
    </source>
</evidence>
<keyword evidence="5" id="KW-0175">Coiled coil</keyword>
<keyword evidence="8" id="KW-1185">Reference proteome</keyword>
<dbReference type="RefSeq" id="WP_114694570.1">
    <property type="nucleotide sequence ID" value="NZ_QQOH01000001.1"/>
</dbReference>
<accession>A0A369WS97</accession>
<dbReference type="Gene3D" id="3.40.50.2300">
    <property type="match status" value="1"/>
</dbReference>
<organism evidence="7 8">
    <name type="scientific">Motiliproteus coralliicola</name>
    <dbReference type="NCBI Taxonomy" id="2283196"/>
    <lineage>
        <taxon>Bacteria</taxon>
        <taxon>Pseudomonadati</taxon>
        <taxon>Pseudomonadota</taxon>
        <taxon>Gammaproteobacteria</taxon>
        <taxon>Oceanospirillales</taxon>
        <taxon>Oceanospirillaceae</taxon>
        <taxon>Motiliproteus</taxon>
    </lineage>
</organism>
<gene>
    <name evidence="7" type="ORF">DV711_05240</name>
</gene>
<dbReference type="PANTHER" id="PTHR45586">
    <property type="entry name" value="TPR REPEAT-CONTAINING PROTEIN PA4667"/>
    <property type="match status" value="1"/>
</dbReference>
<dbReference type="InterPro" id="IPR011990">
    <property type="entry name" value="TPR-like_helical_dom_sf"/>
</dbReference>
<evidence type="ECO:0000256" key="2">
    <source>
        <dbReference type="ARBA" id="ARBA00022803"/>
    </source>
</evidence>
<feature type="domain" description="Response regulatory" evidence="6">
    <location>
        <begin position="9"/>
        <end position="129"/>
    </location>
</feature>
<dbReference type="InterPro" id="IPR019734">
    <property type="entry name" value="TPR_rpt"/>
</dbReference>
<dbReference type="OrthoDB" id="7298659at2"/>
<evidence type="ECO:0000256" key="3">
    <source>
        <dbReference type="PROSITE-ProRule" id="PRU00169"/>
    </source>
</evidence>
<evidence type="ECO:0000313" key="7">
    <source>
        <dbReference type="EMBL" id="RDE24978.1"/>
    </source>
</evidence>
<dbReference type="PROSITE" id="PS50110">
    <property type="entry name" value="RESPONSE_REGULATORY"/>
    <property type="match status" value="1"/>
</dbReference>
<evidence type="ECO:0000256" key="4">
    <source>
        <dbReference type="PROSITE-ProRule" id="PRU00339"/>
    </source>
</evidence>
<dbReference type="Gene3D" id="1.25.40.10">
    <property type="entry name" value="Tetratricopeptide repeat domain"/>
    <property type="match status" value="2"/>
</dbReference>
<dbReference type="InterPro" id="IPR001789">
    <property type="entry name" value="Sig_transdc_resp-reg_receiver"/>
</dbReference>
<dbReference type="SUPFAM" id="SSF48452">
    <property type="entry name" value="TPR-like"/>
    <property type="match status" value="2"/>
</dbReference>
<dbReference type="PROSITE" id="PS50005">
    <property type="entry name" value="TPR"/>
    <property type="match status" value="2"/>
</dbReference>
<feature type="repeat" description="TPR" evidence="4">
    <location>
        <begin position="428"/>
        <end position="461"/>
    </location>
</feature>
<comment type="caution">
    <text evidence="7">The sequence shown here is derived from an EMBL/GenBank/DDBJ whole genome shotgun (WGS) entry which is preliminary data.</text>
</comment>
<keyword evidence="1" id="KW-0677">Repeat</keyword>
<proteinExistence type="predicted"/>
<dbReference type="AlphaFoldDB" id="A0A369WS97"/>
<comment type="caution">
    <text evidence="3">Lacks conserved residue(s) required for the propagation of feature annotation.</text>
</comment>
<protein>
    <submittedName>
        <fullName evidence="7">Tetratricopeptide repeat protein</fullName>
    </submittedName>
</protein>
<name>A0A369WS97_9GAMM</name>
<dbReference type="InterPro" id="IPR011006">
    <property type="entry name" value="CheY-like_superfamily"/>
</dbReference>
<feature type="repeat" description="TPR" evidence="4">
    <location>
        <begin position="199"/>
        <end position="232"/>
    </location>
</feature>
<keyword evidence="2 4" id="KW-0802">TPR repeat</keyword>
<dbReference type="EMBL" id="QQOH01000001">
    <property type="protein sequence ID" value="RDE24978.1"/>
    <property type="molecule type" value="Genomic_DNA"/>
</dbReference>
<evidence type="ECO:0000313" key="8">
    <source>
        <dbReference type="Proteomes" id="UP000253769"/>
    </source>
</evidence>
<dbReference type="PANTHER" id="PTHR45586:SF1">
    <property type="entry name" value="LIPOPOLYSACCHARIDE ASSEMBLY PROTEIN B"/>
    <property type="match status" value="1"/>
</dbReference>
<dbReference type="InterPro" id="IPR051012">
    <property type="entry name" value="CellSynth/LPSAsmb/PSIAsmb"/>
</dbReference>